<organism evidence="2 3">
    <name type="scientific">Phycicoccus elongatus Lp2</name>
    <dbReference type="NCBI Taxonomy" id="1193181"/>
    <lineage>
        <taxon>Bacteria</taxon>
        <taxon>Bacillati</taxon>
        <taxon>Actinomycetota</taxon>
        <taxon>Actinomycetes</taxon>
        <taxon>Micrococcales</taxon>
        <taxon>Intrasporangiaceae</taxon>
        <taxon>Phycicoccus</taxon>
    </lineage>
</organism>
<dbReference type="Proteomes" id="UP000013167">
    <property type="component" value="Unassembled WGS sequence"/>
</dbReference>
<feature type="transmembrane region" description="Helical" evidence="1">
    <location>
        <begin position="6"/>
        <end position="38"/>
    </location>
</feature>
<dbReference type="AlphaFoldDB" id="N0E3N5"/>
<evidence type="ECO:0000313" key="3">
    <source>
        <dbReference type="Proteomes" id="UP000013167"/>
    </source>
</evidence>
<dbReference type="HOGENOM" id="CLU_196126_0_1_11"/>
<keyword evidence="3" id="KW-1185">Reference proteome</keyword>
<dbReference type="EMBL" id="CAIZ01000127">
    <property type="protein sequence ID" value="CCH70406.1"/>
    <property type="molecule type" value="Genomic_DNA"/>
</dbReference>
<dbReference type="STRING" id="1193181.BN10_570013"/>
<gene>
    <name evidence="2" type="ORF">BN10_570013</name>
</gene>
<proteinExistence type="predicted"/>
<evidence type="ECO:0000313" key="2">
    <source>
        <dbReference type="EMBL" id="CCH70406.1"/>
    </source>
</evidence>
<dbReference type="RefSeq" id="WP_010850255.1">
    <property type="nucleotide sequence ID" value="NZ_HF570956.1"/>
</dbReference>
<accession>N0E3N5</accession>
<evidence type="ECO:0000256" key="1">
    <source>
        <dbReference type="SAM" id="Phobius"/>
    </source>
</evidence>
<keyword evidence="1" id="KW-0472">Membrane</keyword>
<name>N0E3N5_9MICO</name>
<protein>
    <submittedName>
        <fullName evidence="2">Uncharacterized protein</fullName>
    </submittedName>
</protein>
<reference evidence="2 3" key="1">
    <citation type="journal article" date="2013" name="ISME J.">
        <title>A metabolic model for members of the genus Tetrasphaera involved in enhanced biological phosphorus removal.</title>
        <authorList>
            <person name="Kristiansen R."/>
            <person name="Nguyen H.T.T."/>
            <person name="Saunders A.M."/>
            <person name="Nielsen J.L."/>
            <person name="Wimmer R."/>
            <person name="Le V.Q."/>
            <person name="McIlroy S.J."/>
            <person name="Petrovski S."/>
            <person name="Seviour R.J."/>
            <person name="Calteau A."/>
            <person name="Nielsen K.L."/>
            <person name="Nielsen P.H."/>
        </authorList>
    </citation>
    <scope>NUCLEOTIDE SEQUENCE [LARGE SCALE GENOMIC DNA]</scope>
    <source>
        <strain evidence="2 3">Lp2</strain>
    </source>
</reference>
<keyword evidence="1" id="KW-0812">Transmembrane</keyword>
<comment type="caution">
    <text evidence="2">The sequence shown here is derived from an EMBL/GenBank/DDBJ whole genome shotgun (WGS) entry which is preliminary data.</text>
</comment>
<keyword evidence="1" id="KW-1133">Transmembrane helix</keyword>
<sequence length="48" mass="5029">MVVLGLILLLLGLFISGAGILKTIGIILIVVGLILNFVPIGGSSRRVW</sequence>